<sequence>MSAFALYPWIKALHVAASLMFTAGVIAVAAFLWAAGKAAADVASMAGVLRRWDRAVTTPSMLLVVVLGFVLVRSGGWFGAPWLHGKLAIALLVAAAHGMQVARLRRLAGGAEATRWRLGPWLVAGFACIAMLAVAKPA</sequence>
<dbReference type="Pfam" id="PF03653">
    <property type="entry name" value="UPF0093"/>
    <property type="match status" value="1"/>
</dbReference>
<comment type="pathway">
    <text evidence="1">Porphyrin-containing compound metabolism; protoporphyrin-IX biosynthesis; protoporphyrin-IX from protoporphyrinogen-IX: step 1/1.</text>
</comment>
<feature type="transmembrane region" description="Helical" evidence="2">
    <location>
        <begin position="55"/>
        <end position="72"/>
    </location>
</feature>
<dbReference type="GO" id="GO:0070818">
    <property type="term" value="F:protoporphyrinogen oxidase activity"/>
    <property type="evidence" value="ECO:0007669"/>
    <property type="project" value="UniProtKB-UniRule"/>
</dbReference>
<proteinExistence type="inferred from homology"/>
<gene>
    <name evidence="3" type="ORF">C7419_103471</name>
</gene>
<dbReference type="RefSeq" id="WP_109584201.1">
    <property type="nucleotide sequence ID" value="NZ_CAJPUX010000002.1"/>
</dbReference>
<comment type="catalytic activity">
    <reaction evidence="1">
        <text>protoporphyrinogen IX + 3 A = protoporphyrin IX + 3 AH2</text>
        <dbReference type="Rhea" id="RHEA:62000"/>
        <dbReference type="ChEBI" id="CHEBI:13193"/>
        <dbReference type="ChEBI" id="CHEBI:17499"/>
        <dbReference type="ChEBI" id="CHEBI:57306"/>
        <dbReference type="ChEBI" id="CHEBI:57307"/>
    </reaction>
</comment>
<comment type="function">
    <text evidence="1">Catalyzes the oxidation of protoporphyrinogen IX to protoporphyrin IX.</text>
</comment>
<keyword evidence="1" id="KW-0479">Metal-binding</keyword>
<dbReference type="Proteomes" id="UP000245754">
    <property type="component" value="Unassembled WGS sequence"/>
</dbReference>
<feature type="transmembrane region" description="Helical" evidence="2">
    <location>
        <begin position="12"/>
        <end position="34"/>
    </location>
</feature>
<name>A0A316ESR0_9BURK</name>
<dbReference type="AlphaFoldDB" id="A0A316ESR0"/>
<dbReference type="GO" id="GO:0005886">
    <property type="term" value="C:plasma membrane"/>
    <property type="evidence" value="ECO:0007669"/>
    <property type="project" value="UniProtKB-UniRule"/>
</dbReference>
<keyword evidence="1" id="KW-0349">Heme</keyword>
<comment type="similarity">
    <text evidence="1">Belongs to the HemJ family.</text>
</comment>
<evidence type="ECO:0000313" key="3">
    <source>
        <dbReference type="EMBL" id="PWK34152.1"/>
    </source>
</evidence>
<comment type="caution">
    <text evidence="3">The sequence shown here is derived from an EMBL/GenBank/DDBJ whole genome shotgun (WGS) entry which is preliminary data.</text>
</comment>
<protein>
    <recommendedName>
        <fullName evidence="1">Protoporphyrinogen IX oxidase</fullName>
        <ecNumber evidence="1">1.3.99.-</ecNumber>
    </recommendedName>
</protein>
<keyword evidence="1" id="KW-1003">Cell membrane</keyword>
<keyword evidence="1" id="KW-0408">Iron</keyword>
<evidence type="ECO:0000256" key="1">
    <source>
        <dbReference type="PIRNR" id="PIRNR004638"/>
    </source>
</evidence>
<dbReference type="UniPathway" id="UPA00251">
    <property type="reaction ID" value="UER00324"/>
</dbReference>
<dbReference type="GeneID" id="98341599"/>
<dbReference type="InterPro" id="IPR005265">
    <property type="entry name" value="HemJ-like"/>
</dbReference>
<feature type="transmembrane region" description="Helical" evidence="2">
    <location>
        <begin position="118"/>
        <end position="135"/>
    </location>
</feature>
<keyword evidence="1 2" id="KW-0472">Membrane</keyword>
<dbReference type="GO" id="GO:0006782">
    <property type="term" value="P:protoporphyrinogen IX biosynthetic process"/>
    <property type="evidence" value="ECO:0007669"/>
    <property type="project" value="UniProtKB-UniRule"/>
</dbReference>
<reference evidence="3 4" key="1">
    <citation type="submission" date="2018-05" db="EMBL/GenBank/DDBJ databases">
        <title>Genomic Encyclopedia of Type Strains, Phase IV (KMG-V): Genome sequencing to study the core and pangenomes of soil and plant-associated prokaryotes.</title>
        <authorList>
            <person name="Whitman W."/>
        </authorList>
    </citation>
    <scope>NUCLEOTIDE SEQUENCE [LARGE SCALE GENOMIC DNA]</scope>
    <source>
        <strain evidence="3 4">SLV-132</strain>
    </source>
</reference>
<dbReference type="EC" id="1.3.99.-" evidence="1"/>
<organism evidence="3 4">
    <name type="scientific">Cupriavidus plantarum</name>
    <dbReference type="NCBI Taxonomy" id="942865"/>
    <lineage>
        <taxon>Bacteria</taxon>
        <taxon>Pseudomonadati</taxon>
        <taxon>Pseudomonadota</taxon>
        <taxon>Betaproteobacteria</taxon>
        <taxon>Burkholderiales</taxon>
        <taxon>Burkholderiaceae</taxon>
        <taxon>Cupriavidus</taxon>
    </lineage>
</organism>
<dbReference type="GO" id="GO:0046872">
    <property type="term" value="F:metal ion binding"/>
    <property type="evidence" value="ECO:0007669"/>
    <property type="project" value="UniProtKB-UniRule"/>
</dbReference>
<keyword evidence="2" id="KW-0812">Transmembrane</keyword>
<evidence type="ECO:0000313" key="4">
    <source>
        <dbReference type="Proteomes" id="UP000245754"/>
    </source>
</evidence>
<dbReference type="EMBL" id="QGGT01000003">
    <property type="protein sequence ID" value="PWK34152.1"/>
    <property type="molecule type" value="Genomic_DNA"/>
</dbReference>
<accession>A0A316ESR0</accession>
<keyword evidence="2" id="KW-1133">Transmembrane helix</keyword>
<evidence type="ECO:0000256" key="2">
    <source>
        <dbReference type="SAM" id="Phobius"/>
    </source>
</evidence>
<keyword evidence="4" id="KW-1185">Reference proteome</keyword>
<comment type="cofactor">
    <cofactor evidence="1">
        <name>heme b</name>
        <dbReference type="ChEBI" id="CHEBI:60344"/>
    </cofactor>
    <text evidence="1">Binds 1 heme b (iron(II)-protoporphyrin IX) group per subunit.</text>
</comment>
<dbReference type="PIRSF" id="PIRSF004638">
    <property type="entry name" value="UCP004638"/>
    <property type="match status" value="1"/>
</dbReference>